<dbReference type="Pfam" id="PF12146">
    <property type="entry name" value="Hydrolase_4"/>
    <property type="match status" value="1"/>
</dbReference>
<proteinExistence type="predicted"/>
<feature type="domain" description="Serine aminopeptidase S33" evidence="1">
    <location>
        <begin position="30"/>
        <end position="263"/>
    </location>
</feature>
<comment type="caution">
    <text evidence="2">The sequence shown here is derived from an EMBL/GenBank/DDBJ whole genome shotgun (WGS) entry which is preliminary data.</text>
</comment>
<accession>A0ABP8GY33</accession>
<dbReference type="SUPFAM" id="SSF53474">
    <property type="entry name" value="alpha/beta-Hydrolases"/>
    <property type="match status" value="1"/>
</dbReference>
<dbReference type="RefSeq" id="WP_345212695.1">
    <property type="nucleotide sequence ID" value="NZ_BAABFT010000011.1"/>
</dbReference>
<dbReference type="Proteomes" id="UP001500582">
    <property type="component" value="Unassembled WGS sequence"/>
</dbReference>
<dbReference type="InterPro" id="IPR029058">
    <property type="entry name" value="AB_hydrolase_fold"/>
</dbReference>
<dbReference type="Gene3D" id="3.40.50.1820">
    <property type="entry name" value="alpha/beta hydrolase"/>
    <property type="match status" value="1"/>
</dbReference>
<evidence type="ECO:0000259" key="1">
    <source>
        <dbReference type="Pfam" id="PF12146"/>
    </source>
</evidence>
<dbReference type="GO" id="GO:0016787">
    <property type="term" value="F:hydrolase activity"/>
    <property type="evidence" value="ECO:0007669"/>
    <property type="project" value="UniProtKB-KW"/>
</dbReference>
<evidence type="ECO:0000313" key="2">
    <source>
        <dbReference type="EMBL" id="GAA4331593.1"/>
    </source>
</evidence>
<protein>
    <submittedName>
        <fullName evidence="2">Alpha/beta hydrolase</fullName>
    </submittedName>
</protein>
<name>A0ABP8GY33_9SPHI</name>
<keyword evidence="3" id="KW-1185">Reference proteome</keyword>
<reference evidence="3" key="1">
    <citation type="journal article" date="2019" name="Int. J. Syst. Evol. Microbiol.">
        <title>The Global Catalogue of Microorganisms (GCM) 10K type strain sequencing project: providing services to taxonomists for standard genome sequencing and annotation.</title>
        <authorList>
            <consortium name="The Broad Institute Genomics Platform"/>
            <consortium name="The Broad Institute Genome Sequencing Center for Infectious Disease"/>
            <person name="Wu L."/>
            <person name="Ma J."/>
        </authorList>
    </citation>
    <scope>NUCLEOTIDE SEQUENCE [LARGE SCALE GENOMIC DNA]</scope>
    <source>
        <strain evidence="3">JCM 17705</strain>
    </source>
</reference>
<dbReference type="InterPro" id="IPR051044">
    <property type="entry name" value="MAG_DAG_Lipase"/>
</dbReference>
<gene>
    <name evidence="2" type="ORF">GCM10023149_37480</name>
</gene>
<sequence>MQSTNQPKTATFINKQGQQVFYRNWIPEDKPKGIVLIIHGLNSHSGYYQDFAARLREDGFEVYAIDLAGRGRSEGERYYIVDYHDVFADIDLLMNIAGFTRPSKPIFLFGHSAGGVFASAYAVQNQGKLKGLISESFAFQIPAPGFALAAIKFLAHIIPHTRLVKLNNADFSRDKSLVFKMDKDPLLENEKQPAKTMQQLLLAGEYLKKEMQAIKLPILILHGTADKATEPAGSEYLMKHASSADKQLKLYEGHYHDLLNDKDNDIVTKDILHWLNERV</sequence>
<organism evidence="2 3">
    <name type="scientific">Mucilaginibacter gynuensis</name>
    <dbReference type="NCBI Taxonomy" id="1302236"/>
    <lineage>
        <taxon>Bacteria</taxon>
        <taxon>Pseudomonadati</taxon>
        <taxon>Bacteroidota</taxon>
        <taxon>Sphingobacteriia</taxon>
        <taxon>Sphingobacteriales</taxon>
        <taxon>Sphingobacteriaceae</taxon>
        <taxon>Mucilaginibacter</taxon>
    </lineage>
</organism>
<keyword evidence="2" id="KW-0378">Hydrolase</keyword>
<dbReference type="InterPro" id="IPR000073">
    <property type="entry name" value="AB_hydrolase_1"/>
</dbReference>
<dbReference type="EMBL" id="BAABFT010000011">
    <property type="protein sequence ID" value="GAA4331593.1"/>
    <property type="molecule type" value="Genomic_DNA"/>
</dbReference>
<dbReference type="InterPro" id="IPR022742">
    <property type="entry name" value="Hydrolase_4"/>
</dbReference>
<dbReference type="PANTHER" id="PTHR11614">
    <property type="entry name" value="PHOSPHOLIPASE-RELATED"/>
    <property type="match status" value="1"/>
</dbReference>
<dbReference type="PRINTS" id="PR00111">
    <property type="entry name" value="ABHYDROLASE"/>
</dbReference>
<evidence type="ECO:0000313" key="3">
    <source>
        <dbReference type="Proteomes" id="UP001500582"/>
    </source>
</evidence>